<dbReference type="RefSeq" id="WP_255910453.1">
    <property type="nucleotide sequence ID" value="NZ_JANFQO010000001.1"/>
</dbReference>
<keyword evidence="1" id="KW-0732">Signal</keyword>
<feature type="chain" id="PRO_5045562668" description="tRNA_anti-like" evidence="1">
    <location>
        <begin position="21"/>
        <end position="276"/>
    </location>
</feature>
<dbReference type="EMBL" id="JANFQO010000001">
    <property type="protein sequence ID" value="MCQ4163358.1"/>
    <property type="molecule type" value="Genomic_DNA"/>
</dbReference>
<evidence type="ECO:0000313" key="2">
    <source>
        <dbReference type="EMBL" id="MCQ4163358.1"/>
    </source>
</evidence>
<evidence type="ECO:0000313" key="3">
    <source>
        <dbReference type="Proteomes" id="UP001165498"/>
    </source>
</evidence>
<evidence type="ECO:0000256" key="1">
    <source>
        <dbReference type="SAM" id="SignalP"/>
    </source>
</evidence>
<feature type="signal peptide" evidence="1">
    <location>
        <begin position="1"/>
        <end position="20"/>
    </location>
</feature>
<comment type="caution">
    <text evidence="2">The sequence shown here is derived from an EMBL/GenBank/DDBJ whole genome shotgun (WGS) entry which is preliminary data.</text>
</comment>
<dbReference type="Proteomes" id="UP001165498">
    <property type="component" value="Unassembled WGS sequence"/>
</dbReference>
<evidence type="ECO:0008006" key="4">
    <source>
        <dbReference type="Google" id="ProtNLM"/>
    </source>
</evidence>
<gene>
    <name evidence="2" type="ORF">NM961_01415</name>
</gene>
<protein>
    <recommendedName>
        <fullName evidence="4">tRNA_anti-like</fullName>
    </recommendedName>
</protein>
<keyword evidence="3" id="KW-1185">Reference proteome</keyword>
<proteinExistence type="predicted"/>
<sequence>MRVFSALGLIALTAAGQAQAGSCETNFSKQGSPFTGSSYRSSVALSDLSVASAINQMRATALEKKMNVLAFDAEGGSLLIEEPESFKHKPIPMIISAAQENGVTTVSMEVKLGRGALTKSDAMRDEICKMLATVKPGAAGERAAKDAEARTASAGPEKIDALAFSLKLARQSNENQSTINPRYKGKKFTVTGRAAFIMEDGDDYNVGYDIPEPGDMLIKPGPMDPHYKVSISCIMAKNQTAYALTLREGDKIALTGTFSRYDQFKHVVWLEGCVKS</sequence>
<organism evidence="2 3">
    <name type="scientific">Tahibacter harae</name>
    <dbReference type="NCBI Taxonomy" id="2963937"/>
    <lineage>
        <taxon>Bacteria</taxon>
        <taxon>Pseudomonadati</taxon>
        <taxon>Pseudomonadota</taxon>
        <taxon>Gammaproteobacteria</taxon>
        <taxon>Lysobacterales</taxon>
        <taxon>Rhodanobacteraceae</taxon>
        <taxon>Tahibacter</taxon>
    </lineage>
</organism>
<reference evidence="2" key="1">
    <citation type="submission" date="2022-07" db="EMBL/GenBank/DDBJ databases">
        <title>Tahibacter sp., a new gammaproteobacterium isolated from the silt sample collected at pig farm.</title>
        <authorList>
            <person name="Chen H."/>
        </authorList>
    </citation>
    <scope>NUCLEOTIDE SEQUENCE</scope>
    <source>
        <strain evidence="2">P2K</strain>
    </source>
</reference>
<accession>A0ABT1QLF9</accession>
<name>A0ABT1QLF9_9GAMM</name>